<accession>A0A134CEQ3</accession>
<dbReference type="SMART" id="SM00490">
    <property type="entry name" value="HELICc"/>
    <property type="match status" value="1"/>
</dbReference>
<dbReference type="SMART" id="SM00982">
    <property type="entry name" value="TRCF"/>
    <property type="match status" value="1"/>
</dbReference>
<dbReference type="InterPro" id="IPR014001">
    <property type="entry name" value="Helicase_ATP-bd"/>
</dbReference>
<keyword evidence="7 9" id="KW-0238">DNA-binding</keyword>
<dbReference type="SUPFAM" id="SSF52540">
    <property type="entry name" value="P-loop containing nucleoside triphosphate hydrolases"/>
    <property type="match status" value="4"/>
</dbReference>
<dbReference type="RefSeq" id="WP_062485918.1">
    <property type="nucleotide sequence ID" value="NZ_KQ960952.1"/>
</dbReference>
<evidence type="ECO:0000256" key="1">
    <source>
        <dbReference type="ARBA" id="ARBA00022490"/>
    </source>
</evidence>
<dbReference type="PATRIC" id="fig|1588748.3.peg.1074"/>
<proteinExistence type="inferred from homology"/>
<comment type="similarity">
    <text evidence="9">In the N-terminal section; belongs to the UvrB family.</text>
</comment>
<dbReference type="InterPro" id="IPR036101">
    <property type="entry name" value="CarD-like/TRCF_RID_sf"/>
</dbReference>
<dbReference type="GO" id="GO:0005524">
    <property type="term" value="F:ATP binding"/>
    <property type="evidence" value="ECO:0007669"/>
    <property type="project" value="UniProtKB-UniRule"/>
</dbReference>
<keyword evidence="8 9" id="KW-0234">DNA repair</keyword>
<dbReference type="SMART" id="SM01058">
    <property type="entry name" value="CarD_TRCF"/>
    <property type="match status" value="1"/>
</dbReference>
<sequence>MKQLFKWLDQEENLRQIKNFFINGGCNHIHGVGGSAKHILVAQGIDTALGATLLITSSSEEMEKWKSDLQFLVPTIPIFTFPFVVQELFSTAAKSMERVARQMEVLAQLREDKKCIILTTVEEASQYIIAPSQLDNRVISFEVNQEYERAALLEKLIQNGYERVELVERCGHFSIRGDILDIYAVNQTKPIRLEFFGDTIEKIRLFDVLSQTSIQTVEQVQVLPFSLSWDEHQPYVATILDYLHKGQIIWDEPNRLRDNLKKALTESDDYVSHLCPWRTWVTRTYPCSQVLISLLSPTFYDMKVESSIHLITKRMSSFQKQFSLLKEELRHWHDEGKTVVLVIDNLNRKASLQAWMQQEGFSIETHIPDTLQKGVCYLVTGNLQNGFEFPHAHLVVLCERDIYGMQKRRLFLKHTQSQKINTFTDLKKGDYVVHHSHGIGRYMGLKTMEIDDVHRDYLEIHYAGNDILYVPIEQMALVQRYIGNEGDIPKLHRMGGKDWQKARAKAQKSVDNLAEKLLSLYAKREVVSGFAYPPDTPFQREFEEAFPYEETEDQLRAVAEIKKYMERPFPMDCLVCGDVGFGKTEVAMRAIFKAVMSHKQVAVLVPTTVLAQQHFLTFTERLASFGVQCEVLNRFRSVKERKDILARTKLGQVDVLIGTHSILNKQVQFKQLGLLVVDEEQRFGVAQKEKWKSLAAHVDVLSLSATPIPRTLHMSLVKLREMCIMETPPIDRFPVQTYVTEYDPTVIREAITREKRRGGQVFFIYNQVESMGYMKNELERLVPEFSIAMAHGQMSGAMLEAVMFDFYEGKYDILLCSSLVENGLDVANANTIIVYDADHFGLSQLYQMRGRVGRSHNLAYAYLCYRKNKVLSEIAEKRLSAIKEFTELGSGFKIAMRDLEIRGAGNLLGREQHGNIAGVGFSMYCQMLEGAIKRLQNGISDETERIETVLDIQVNAYIDNEYITNNGQKIDIYQRLAIADTSDEINALEKELTDRYGTMTDPVIALLQVAIIRVAARKLGITLISQKKDYVEIKWQQVAQMPHLSALDPALQKRVRYIRGLPTVWRIDWMQEMDIISFINYLIKVFCLQRKGTKK</sequence>
<dbReference type="Pfam" id="PF02559">
    <property type="entry name" value="CarD_TRCF_RID"/>
    <property type="match status" value="1"/>
</dbReference>
<dbReference type="EC" id="3.6.4.-" evidence="9"/>
<evidence type="ECO:0000259" key="10">
    <source>
        <dbReference type="PROSITE" id="PS51192"/>
    </source>
</evidence>
<dbReference type="EMBL" id="LSDT01000044">
    <property type="protein sequence ID" value="KXB90691.1"/>
    <property type="molecule type" value="Genomic_DNA"/>
</dbReference>
<keyword evidence="1 9" id="KW-0963">Cytoplasm</keyword>
<dbReference type="InterPro" id="IPR005118">
    <property type="entry name" value="TRCF_C"/>
</dbReference>
<dbReference type="SMART" id="SM00487">
    <property type="entry name" value="DEXDc"/>
    <property type="match status" value="1"/>
</dbReference>
<dbReference type="InterPro" id="IPR047112">
    <property type="entry name" value="RecG/Mfd"/>
</dbReference>
<dbReference type="PROSITE" id="PS51192">
    <property type="entry name" value="HELICASE_ATP_BIND_1"/>
    <property type="match status" value="1"/>
</dbReference>
<comment type="subcellular location">
    <subcellularLocation>
        <location evidence="9">Cytoplasm</location>
    </subcellularLocation>
</comment>
<comment type="similarity">
    <text evidence="9">In the C-terminal section; belongs to the helicase family. RecG subfamily.</text>
</comment>
<dbReference type="HAMAP" id="MF_00969">
    <property type="entry name" value="TRCF"/>
    <property type="match status" value="1"/>
</dbReference>
<dbReference type="SUPFAM" id="SSF141259">
    <property type="entry name" value="CarD-like"/>
    <property type="match status" value="1"/>
</dbReference>
<dbReference type="GO" id="GO:0016787">
    <property type="term" value="F:hydrolase activity"/>
    <property type="evidence" value="ECO:0007669"/>
    <property type="project" value="UniProtKB-KW"/>
</dbReference>
<keyword evidence="5" id="KW-0347">Helicase</keyword>
<dbReference type="GO" id="GO:0000716">
    <property type="term" value="P:transcription-coupled nucleotide-excision repair, DNA damage recognition"/>
    <property type="evidence" value="ECO:0007669"/>
    <property type="project" value="UniProtKB-UniRule"/>
</dbReference>
<dbReference type="GO" id="GO:0003684">
    <property type="term" value="F:damaged DNA binding"/>
    <property type="evidence" value="ECO:0007669"/>
    <property type="project" value="InterPro"/>
</dbReference>
<evidence type="ECO:0000313" key="12">
    <source>
        <dbReference type="EMBL" id="KXB90691.1"/>
    </source>
</evidence>
<feature type="domain" description="Helicase ATP-binding" evidence="10">
    <location>
        <begin position="564"/>
        <end position="725"/>
    </location>
</feature>
<dbReference type="AlphaFoldDB" id="A0A134CEQ3"/>
<gene>
    <name evidence="9" type="primary">mfd</name>
    <name evidence="12" type="ORF">HMPREF3182_01115</name>
</gene>
<dbReference type="PANTHER" id="PTHR47964:SF1">
    <property type="entry name" value="ATP-DEPENDENT DNA HELICASE HOMOLOG RECG, CHLOROPLASTIC"/>
    <property type="match status" value="1"/>
</dbReference>
<dbReference type="Gene3D" id="2.40.10.170">
    <property type="match status" value="1"/>
</dbReference>
<evidence type="ECO:0000313" key="13">
    <source>
        <dbReference type="Proteomes" id="UP000070160"/>
    </source>
</evidence>
<dbReference type="GO" id="GO:0005737">
    <property type="term" value="C:cytoplasm"/>
    <property type="evidence" value="ECO:0007669"/>
    <property type="project" value="UniProtKB-SubCell"/>
</dbReference>
<dbReference type="GO" id="GO:0006355">
    <property type="term" value="P:regulation of DNA-templated transcription"/>
    <property type="evidence" value="ECO:0007669"/>
    <property type="project" value="UniProtKB-UniRule"/>
</dbReference>
<keyword evidence="3 9" id="KW-0227">DNA damage</keyword>
<dbReference type="InterPro" id="IPR004576">
    <property type="entry name" value="Mfd"/>
</dbReference>
<evidence type="ECO:0000256" key="5">
    <source>
        <dbReference type="ARBA" id="ARBA00022806"/>
    </source>
</evidence>
<dbReference type="Gene3D" id="3.40.50.300">
    <property type="entry name" value="P-loop containing nucleotide triphosphate hydrolases"/>
    <property type="match status" value="2"/>
</dbReference>
<dbReference type="Pfam" id="PF17757">
    <property type="entry name" value="UvrB_inter"/>
    <property type="match status" value="1"/>
</dbReference>
<dbReference type="InterPro" id="IPR001650">
    <property type="entry name" value="Helicase_C-like"/>
</dbReference>
<dbReference type="InterPro" id="IPR037235">
    <property type="entry name" value="TRCF-like_C_D7"/>
</dbReference>
<dbReference type="GO" id="GO:0003678">
    <property type="term" value="F:DNA helicase activity"/>
    <property type="evidence" value="ECO:0007669"/>
    <property type="project" value="TreeGrafter"/>
</dbReference>
<dbReference type="Gene3D" id="3.90.1150.50">
    <property type="entry name" value="Transcription-repair-coupling factor, D7 domain"/>
    <property type="match status" value="1"/>
</dbReference>
<feature type="domain" description="Helicase C-terminal" evidence="11">
    <location>
        <begin position="746"/>
        <end position="900"/>
    </location>
</feature>
<evidence type="ECO:0000259" key="11">
    <source>
        <dbReference type="PROSITE" id="PS51194"/>
    </source>
</evidence>
<dbReference type="Pfam" id="PF00271">
    <property type="entry name" value="Helicase_C"/>
    <property type="match status" value="1"/>
</dbReference>
<keyword evidence="13" id="KW-1185">Reference proteome</keyword>
<dbReference type="InterPro" id="IPR003711">
    <property type="entry name" value="CarD-like/TRCF_RID"/>
</dbReference>
<reference evidence="13" key="1">
    <citation type="submission" date="2016-01" db="EMBL/GenBank/DDBJ databases">
        <authorList>
            <person name="Mitreva M."/>
            <person name="Pepin K.H."/>
            <person name="Mihindukulasuriya K.A."/>
            <person name="Fulton R."/>
            <person name="Fronick C."/>
            <person name="O'Laughlin M."/>
            <person name="Miner T."/>
            <person name="Herter B."/>
            <person name="Rosa B.A."/>
            <person name="Cordes M."/>
            <person name="Tomlinson C."/>
            <person name="Wollam A."/>
            <person name="Palsikar V.B."/>
            <person name="Mardis E.R."/>
            <person name="Wilson R.K."/>
        </authorList>
    </citation>
    <scope>NUCLEOTIDE SEQUENCE [LARGE SCALE GENOMIC DNA]</scope>
    <source>
        <strain evidence="13">KA00182</strain>
    </source>
</reference>
<dbReference type="PROSITE" id="PS51194">
    <property type="entry name" value="HELICASE_CTER"/>
    <property type="match status" value="1"/>
</dbReference>
<dbReference type="NCBIfam" id="TIGR00580">
    <property type="entry name" value="mfd"/>
    <property type="match status" value="1"/>
</dbReference>
<evidence type="ECO:0000256" key="8">
    <source>
        <dbReference type="ARBA" id="ARBA00023204"/>
    </source>
</evidence>
<name>A0A134CEQ3_9FIRM</name>
<evidence type="ECO:0000256" key="2">
    <source>
        <dbReference type="ARBA" id="ARBA00022741"/>
    </source>
</evidence>
<dbReference type="InterPro" id="IPR027417">
    <property type="entry name" value="P-loop_NTPase"/>
</dbReference>
<evidence type="ECO:0000256" key="6">
    <source>
        <dbReference type="ARBA" id="ARBA00022840"/>
    </source>
</evidence>
<evidence type="ECO:0000256" key="9">
    <source>
        <dbReference type="HAMAP-Rule" id="MF_00969"/>
    </source>
</evidence>
<keyword evidence="4 9" id="KW-0378">Hydrolase</keyword>
<dbReference type="InterPro" id="IPR011545">
    <property type="entry name" value="DEAD/DEAH_box_helicase_dom"/>
</dbReference>
<keyword evidence="6 9" id="KW-0067">ATP-binding</keyword>
<dbReference type="InterPro" id="IPR041471">
    <property type="entry name" value="UvrB_inter"/>
</dbReference>
<evidence type="ECO:0000256" key="3">
    <source>
        <dbReference type="ARBA" id="ARBA00022763"/>
    </source>
</evidence>
<dbReference type="Pfam" id="PF00270">
    <property type="entry name" value="DEAD"/>
    <property type="match status" value="1"/>
</dbReference>
<dbReference type="Pfam" id="PF03461">
    <property type="entry name" value="TRCF"/>
    <property type="match status" value="1"/>
</dbReference>
<dbReference type="STRING" id="1588748.HMPREF3182_01115"/>
<dbReference type="PANTHER" id="PTHR47964">
    <property type="entry name" value="ATP-DEPENDENT DNA HELICASE HOMOLOG RECG, CHLOROPLASTIC"/>
    <property type="match status" value="1"/>
</dbReference>
<comment type="caution">
    <text evidence="12">The sequence shown here is derived from an EMBL/GenBank/DDBJ whole genome shotgun (WGS) entry which is preliminary data.</text>
</comment>
<keyword evidence="2 9" id="KW-0547">Nucleotide-binding</keyword>
<dbReference type="Proteomes" id="UP000070160">
    <property type="component" value="Unassembled WGS sequence"/>
</dbReference>
<evidence type="ECO:0000256" key="7">
    <source>
        <dbReference type="ARBA" id="ARBA00023125"/>
    </source>
</evidence>
<dbReference type="Gene3D" id="3.40.50.11180">
    <property type="match status" value="1"/>
</dbReference>
<dbReference type="CDD" id="cd17991">
    <property type="entry name" value="DEXHc_TRCF"/>
    <property type="match status" value="1"/>
</dbReference>
<organism evidence="12 13">
    <name type="scientific">Megasphaera hutchinsoni</name>
    <dbReference type="NCBI Taxonomy" id="1588748"/>
    <lineage>
        <taxon>Bacteria</taxon>
        <taxon>Bacillati</taxon>
        <taxon>Bacillota</taxon>
        <taxon>Negativicutes</taxon>
        <taxon>Veillonellales</taxon>
        <taxon>Veillonellaceae</taxon>
        <taxon>Megasphaera</taxon>
    </lineage>
</organism>
<protein>
    <recommendedName>
        <fullName evidence="9">Transcription-repair-coupling factor</fullName>
        <shortName evidence="9">TRCF</shortName>
        <ecNumber evidence="9">3.6.4.-</ecNumber>
    </recommendedName>
</protein>
<comment type="function">
    <text evidence="9">Couples transcription and DNA repair by recognizing RNA polymerase (RNAP) stalled at DNA lesions. Mediates ATP-dependent release of RNAP and its truncated transcript from the DNA, and recruitment of nucleotide excision repair machinery to the damaged site.</text>
</comment>
<dbReference type="SUPFAM" id="SSF143517">
    <property type="entry name" value="TRCF domain-like"/>
    <property type="match status" value="1"/>
</dbReference>
<dbReference type="Gene3D" id="3.30.2060.10">
    <property type="entry name" value="Penicillin-binding protein 1b domain"/>
    <property type="match status" value="1"/>
</dbReference>
<evidence type="ECO:0000256" key="4">
    <source>
        <dbReference type="ARBA" id="ARBA00022801"/>
    </source>
</evidence>